<feature type="region of interest" description="Disordered" evidence="1">
    <location>
        <begin position="75"/>
        <end position="102"/>
    </location>
</feature>
<dbReference type="InterPro" id="IPR053786">
    <property type="entry name" value="LEPRxLL_CS"/>
</dbReference>
<protein>
    <submittedName>
        <fullName evidence="2">Uncharacterized protein</fullName>
    </submittedName>
</protein>
<dbReference type="NCBIfam" id="NF012209">
    <property type="entry name" value="LEPR-8K"/>
    <property type="match status" value="1"/>
</dbReference>
<reference evidence="2" key="1">
    <citation type="journal article" date="2015" name="Nature">
        <title>Complex archaea that bridge the gap between prokaryotes and eukaryotes.</title>
        <authorList>
            <person name="Spang A."/>
            <person name="Saw J.H."/>
            <person name="Jorgensen S.L."/>
            <person name="Zaremba-Niedzwiedzka K."/>
            <person name="Martijn J."/>
            <person name="Lind A.E."/>
            <person name="van Eijk R."/>
            <person name="Schleper C."/>
            <person name="Guy L."/>
            <person name="Ettema T.J."/>
        </authorList>
    </citation>
    <scope>NUCLEOTIDE SEQUENCE</scope>
</reference>
<feature type="compositionally biased region" description="Polar residues" evidence="1">
    <location>
        <begin position="75"/>
        <end position="86"/>
    </location>
</feature>
<organism evidence="2">
    <name type="scientific">marine sediment metagenome</name>
    <dbReference type="NCBI Taxonomy" id="412755"/>
    <lineage>
        <taxon>unclassified sequences</taxon>
        <taxon>metagenomes</taxon>
        <taxon>ecological metagenomes</taxon>
    </lineage>
</organism>
<comment type="caution">
    <text evidence="2">The sequence shown here is derived from an EMBL/GenBank/DDBJ whole genome shotgun (WGS) entry which is preliminary data.</text>
</comment>
<feature type="non-terminal residue" evidence="2">
    <location>
        <position position="129"/>
    </location>
</feature>
<sequence>MWSDRNGPAPQLERLEDRILLSSAPTFSPDLASQEGLQERSALLITLDGDQEGISADTSDTNILASCESLPVDLSATNLANETNSEPAGDNTGDDDRNDLSDNSLRKIDMAAASFLLAEENAAIDDFLT</sequence>
<evidence type="ECO:0000256" key="1">
    <source>
        <dbReference type="SAM" id="MobiDB-lite"/>
    </source>
</evidence>
<accession>A0A0F9AKE2</accession>
<gene>
    <name evidence="2" type="ORF">LCGC14_2561870</name>
</gene>
<dbReference type="AlphaFoldDB" id="A0A0F9AKE2"/>
<proteinExistence type="predicted"/>
<dbReference type="EMBL" id="LAZR01042308">
    <property type="protein sequence ID" value="KKL09835.1"/>
    <property type="molecule type" value="Genomic_DNA"/>
</dbReference>
<name>A0A0F9AKE2_9ZZZZ</name>
<evidence type="ECO:0000313" key="2">
    <source>
        <dbReference type="EMBL" id="KKL09835.1"/>
    </source>
</evidence>